<gene>
    <name evidence="1" type="ORF">KR76_07480</name>
</gene>
<reference evidence="1 2" key="1">
    <citation type="journal article" date="2015" name="Genome Announc.">
        <title>Complete Genome Sequence of Steroid-Transforming Nocardioides simplex VKM Ac-2033D.</title>
        <authorList>
            <person name="Shtratnikova V.Y."/>
            <person name="Schelkunov M.I."/>
            <person name="Pekov Y.A."/>
            <person name="Fokina V.V."/>
            <person name="Logacheva M.D."/>
            <person name="Sokolov S.L."/>
            <person name="Bragin E.Y."/>
            <person name="Ashapkin V.V."/>
            <person name="Donova M.V."/>
        </authorList>
    </citation>
    <scope>NUCLEOTIDE SEQUENCE [LARGE SCALE GENOMIC DNA]</scope>
    <source>
        <strain evidence="1 2">VKM Ac-2033D</strain>
    </source>
</reference>
<sequence>MLRRFATLAVALTAAAGLAVTVPGAPTPTATAAAAPAPAAERAAATGNTAVGTTTLYKTVRGVRVAACRYRNSGNGFKTVRFDLDLTRAERLISQARFQVNVKTARSYRNPWSPWMPNGPTYYYHNGQGRGSAWSAYVPLENAMSVQARTDTRYGMSRWGALVRWTDLAWCR</sequence>
<dbReference type="AlphaFoldDB" id="A0A0A1DH90"/>
<organism evidence="1 2">
    <name type="scientific">Nocardioides simplex</name>
    <name type="common">Arthrobacter simplex</name>
    <dbReference type="NCBI Taxonomy" id="2045"/>
    <lineage>
        <taxon>Bacteria</taxon>
        <taxon>Bacillati</taxon>
        <taxon>Actinomycetota</taxon>
        <taxon>Actinomycetes</taxon>
        <taxon>Propionibacteriales</taxon>
        <taxon>Nocardioidaceae</taxon>
        <taxon>Pimelobacter</taxon>
    </lineage>
</organism>
<dbReference type="RefSeq" id="WP_038677504.1">
    <property type="nucleotide sequence ID" value="NZ_BJMC01000017.1"/>
</dbReference>
<evidence type="ECO:0000313" key="2">
    <source>
        <dbReference type="Proteomes" id="UP000030300"/>
    </source>
</evidence>
<dbReference type="GeneID" id="96608773"/>
<keyword evidence="2" id="KW-1185">Reference proteome</keyword>
<protein>
    <submittedName>
        <fullName evidence="1">Uncharacterized protein</fullName>
    </submittedName>
</protein>
<dbReference type="KEGG" id="psim:KR76_07480"/>
<dbReference type="STRING" id="2045.KR76_07480"/>
<accession>A0A0A1DH90</accession>
<dbReference type="Proteomes" id="UP000030300">
    <property type="component" value="Chromosome"/>
</dbReference>
<dbReference type="HOGENOM" id="CLU_1553694_0_0_11"/>
<proteinExistence type="predicted"/>
<name>A0A0A1DH90_NOCSI</name>
<dbReference type="EMBL" id="CP009896">
    <property type="protein sequence ID" value="AIY16649.1"/>
    <property type="molecule type" value="Genomic_DNA"/>
</dbReference>
<evidence type="ECO:0000313" key="1">
    <source>
        <dbReference type="EMBL" id="AIY16649.1"/>
    </source>
</evidence>